<dbReference type="CDD" id="cd00130">
    <property type="entry name" value="PAS"/>
    <property type="match status" value="1"/>
</dbReference>
<keyword evidence="8" id="KW-0902">Two-component regulatory system</keyword>
<dbReference type="SMART" id="SM00091">
    <property type="entry name" value="PAS"/>
    <property type="match status" value="3"/>
</dbReference>
<evidence type="ECO:0000256" key="5">
    <source>
        <dbReference type="ARBA" id="ARBA00022741"/>
    </source>
</evidence>
<dbReference type="InterPro" id="IPR000700">
    <property type="entry name" value="PAS-assoc_C"/>
</dbReference>
<dbReference type="SUPFAM" id="SSF55874">
    <property type="entry name" value="ATPase domain of HSP90 chaperone/DNA topoisomerase II/histidine kinase"/>
    <property type="match status" value="1"/>
</dbReference>
<evidence type="ECO:0000313" key="12">
    <source>
        <dbReference type="EMBL" id="TGN20388.1"/>
    </source>
</evidence>
<dbReference type="SMART" id="SM00387">
    <property type="entry name" value="HATPase_c"/>
    <property type="match status" value="1"/>
</dbReference>
<evidence type="ECO:0000259" key="9">
    <source>
        <dbReference type="PROSITE" id="PS50109"/>
    </source>
</evidence>
<dbReference type="PROSITE" id="PS50113">
    <property type="entry name" value="PAC"/>
    <property type="match status" value="1"/>
</dbReference>
<dbReference type="Gene3D" id="3.30.450.40">
    <property type="match status" value="1"/>
</dbReference>
<dbReference type="Pfam" id="PF00512">
    <property type="entry name" value="HisKA"/>
    <property type="match status" value="1"/>
</dbReference>
<evidence type="ECO:0000256" key="4">
    <source>
        <dbReference type="ARBA" id="ARBA00022679"/>
    </source>
</evidence>
<dbReference type="PANTHER" id="PTHR43065">
    <property type="entry name" value="SENSOR HISTIDINE KINASE"/>
    <property type="match status" value="1"/>
</dbReference>
<organism evidence="12 13">
    <name type="scientific">Leptospira idonii</name>
    <dbReference type="NCBI Taxonomy" id="1193500"/>
    <lineage>
        <taxon>Bacteria</taxon>
        <taxon>Pseudomonadati</taxon>
        <taxon>Spirochaetota</taxon>
        <taxon>Spirochaetia</taxon>
        <taxon>Leptospirales</taxon>
        <taxon>Leptospiraceae</taxon>
        <taxon>Leptospira</taxon>
    </lineage>
</organism>
<evidence type="ECO:0000256" key="2">
    <source>
        <dbReference type="ARBA" id="ARBA00012438"/>
    </source>
</evidence>
<dbReference type="PRINTS" id="PR00344">
    <property type="entry name" value="BCTRLSENSOR"/>
</dbReference>
<keyword evidence="5" id="KW-0547">Nucleotide-binding</keyword>
<dbReference type="InterPro" id="IPR029016">
    <property type="entry name" value="GAF-like_dom_sf"/>
</dbReference>
<comment type="catalytic activity">
    <reaction evidence="1">
        <text>ATP + protein L-histidine = ADP + protein N-phospho-L-histidine.</text>
        <dbReference type="EC" id="2.7.13.3"/>
    </reaction>
</comment>
<evidence type="ECO:0000259" key="11">
    <source>
        <dbReference type="PROSITE" id="PS50113"/>
    </source>
</evidence>
<evidence type="ECO:0000256" key="1">
    <source>
        <dbReference type="ARBA" id="ARBA00000085"/>
    </source>
</evidence>
<keyword evidence="6" id="KW-0418">Kinase</keyword>
<evidence type="ECO:0000259" key="10">
    <source>
        <dbReference type="PROSITE" id="PS50112"/>
    </source>
</evidence>
<name>A0A4R9M6V0_9LEPT</name>
<dbReference type="Proteomes" id="UP000298058">
    <property type="component" value="Unassembled WGS sequence"/>
</dbReference>
<dbReference type="InterPro" id="IPR000014">
    <property type="entry name" value="PAS"/>
</dbReference>
<evidence type="ECO:0000256" key="3">
    <source>
        <dbReference type="ARBA" id="ARBA00022553"/>
    </source>
</evidence>
<dbReference type="EC" id="2.7.13.3" evidence="2"/>
<dbReference type="EMBL" id="RQHW01000013">
    <property type="protein sequence ID" value="TGN20388.1"/>
    <property type="molecule type" value="Genomic_DNA"/>
</dbReference>
<dbReference type="InterPro" id="IPR005467">
    <property type="entry name" value="His_kinase_dom"/>
</dbReference>
<dbReference type="AlphaFoldDB" id="A0A4R9M6V0"/>
<dbReference type="Gene3D" id="3.30.450.20">
    <property type="entry name" value="PAS domain"/>
    <property type="match status" value="3"/>
</dbReference>
<dbReference type="GO" id="GO:0000155">
    <property type="term" value="F:phosphorelay sensor kinase activity"/>
    <property type="evidence" value="ECO:0007669"/>
    <property type="project" value="InterPro"/>
</dbReference>
<dbReference type="InterPro" id="IPR036097">
    <property type="entry name" value="HisK_dim/P_sf"/>
</dbReference>
<evidence type="ECO:0000256" key="8">
    <source>
        <dbReference type="ARBA" id="ARBA00023012"/>
    </source>
</evidence>
<dbReference type="PROSITE" id="PS50109">
    <property type="entry name" value="HIS_KIN"/>
    <property type="match status" value="1"/>
</dbReference>
<sequence>MIESTISLINNLFSPSYEGFLLVDSKSLKIQIANPSIEKMLGFEKGELLNFSLEEILPQDGLFLRMVNVLNQSDLKNKFLWQLKRKDGKVIHIEFMIRMIRLPGDDESELMAIYVEDKSQIKELEIQINYTQNFLHAIRAVKQVIQEDKDSFTILDTACQFLQKSRQFDFVWGILRDGQQNQTVFYEKEENNELKINVENQLIENPSLLPIQNVLNISDEQFYLYSNESENHRDWCESMNPSGSLKGICIPIAWNGKIYGAFEIVSFQENSFLGEDISILHELGIDIGFAIYSRINEEERFKALKQISYQAKILDTLEIPIFSLDQYLRVQYANVTSLKTLGLSFPELKKLDLIDLLCKEGSVKSSILQKSVNIEIQLTDANGRELSMMFQSSIIRDDNGDFQGLMIILFDFTELKNAQSLIISSEEKLRTIFATMNNGIVVVNEEGIIQDIAPIFKFLLFQVVPLEKGDYIFSFLKRKTQDVLLNAVKESQKTQTILTREFNFQILNEEFSFEIRFIPVRRYSNIEKVIMLVFSDTTEAKRIDRQLIESMKFASIGEIAAGLAHEINNPLQSALLYLDDLIVVGEEDPSERKAILKKVESANLRIRDLVKSLLDLGRMESPNRDLVSPYYILVRASELVEVSCKKKGIEFTRHAGPNLPGIFVRWQEIEQVLINCVVNSINAISEMDPVPKFPKIEIGIDLVRISKKDWVVFSIEDNGPGMSESVLDKAFLPLFTTRREKQGTGLGLSISKKIINEHEGDILIKSKLGEGTKIEIFLPAYSEINE</sequence>
<accession>A0A4R9M6V0</accession>
<dbReference type="PANTHER" id="PTHR43065:SF46">
    <property type="entry name" value="C4-DICARBOXYLATE TRANSPORT SENSOR PROTEIN DCTB"/>
    <property type="match status" value="1"/>
</dbReference>
<dbReference type="InterPro" id="IPR003594">
    <property type="entry name" value="HATPase_dom"/>
</dbReference>
<dbReference type="Gene3D" id="3.30.565.10">
    <property type="entry name" value="Histidine kinase-like ATPase, C-terminal domain"/>
    <property type="match status" value="1"/>
</dbReference>
<feature type="domain" description="Histidine kinase" evidence="9">
    <location>
        <begin position="562"/>
        <end position="782"/>
    </location>
</feature>
<evidence type="ECO:0000313" key="13">
    <source>
        <dbReference type="Proteomes" id="UP000298058"/>
    </source>
</evidence>
<dbReference type="SUPFAM" id="SSF55781">
    <property type="entry name" value="GAF domain-like"/>
    <property type="match status" value="1"/>
</dbReference>
<protein>
    <recommendedName>
        <fullName evidence="2">histidine kinase</fullName>
        <ecNumber evidence="2">2.7.13.3</ecNumber>
    </recommendedName>
</protein>
<dbReference type="RefSeq" id="WP_135759252.1">
    <property type="nucleotide sequence ID" value="NZ_RQHW01000013.1"/>
</dbReference>
<dbReference type="Pfam" id="PF13426">
    <property type="entry name" value="PAS_9"/>
    <property type="match status" value="2"/>
</dbReference>
<keyword evidence="7" id="KW-0067">ATP-binding</keyword>
<dbReference type="InterPro" id="IPR036890">
    <property type="entry name" value="HATPase_C_sf"/>
</dbReference>
<reference evidence="12" key="1">
    <citation type="journal article" date="2019" name="PLoS Negl. Trop. Dis.">
        <title>Revisiting the worldwide diversity of Leptospira species in the environment.</title>
        <authorList>
            <person name="Vincent A.T."/>
            <person name="Schiettekatte O."/>
            <person name="Bourhy P."/>
            <person name="Veyrier F.J."/>
            <person name="Picardeau M."/>
        </authorList>
    </citation>
    <scope>NUCLEOTIDE SEQUENCE [LARGE SCALE GENOMIC DNA]</scope>
    <source>
        <strain evidence="12">201300427</strain>
    </source>
</reference>
<keyword evidence="4" id="KW-0808">Transferase</keyword>
<dbReference type="OrthoDB" id="9784397at2"/>
<dbReference type="PROSITE" id="PS50112">
    <property type="entry name" value="PAS"/>
    <property type="match status" value="1"/>
</dbReference>
<dbReference type="SMART" id="SM00388">
    <property type="entry name" value="HisKA"/>
    <property type="match status" value="1"/>
</dbReference>
<dbReference type="SUPFAM" id="SSF55785">
    <property type="entry name" value="PYP-like sensor domain (PAS domain)"/>
    <property type="match status" value="3"/>
</dbReference>
<dbReference type="GO" id="GO:0005524">
    <property type="term" value="F:ATP binding"/>
    <property type="evidence" value="ECO:0007669"/>
    <property type="project" value="UniProtKB-KW"/>
</dbReference>
<dbReference type="InterPro" id="IPR003661">
    <property type="entry name" value="HisK_dim/P_dom"/>
</dbReference>
<proteinExistence type="predicted"/>
<dbReference type="CDD" id="cd00082">
    <property type="entry name" value="HisKA"/>
    <property type="match status" value="1"/>
</dbReference>
<keyword evidence="13" id="KW-1185">Reference proteome</keyword>
<dbReference type="Gene3D" id="1.10.287.130">
    <property type="match status" value="1"/>
</dbReference>
<feature type="domain" description="PAC" evidence="11">
    <location>
        <begin position="372"/>
        <end position="424"/>
    </location>
</feature>
<feature type="domain" description="PAS" evidence="10">
    <location>
        <begin position="5"/>
        <end position="60"/>
    </location>
</feature>
<evidence type="ECO:0000256" key="7">
    <source>
        <dbReference type="ARBA" id="ARBA00022840"/>
    </source>
</evidence>
<gene>
    <name evidence="12" type="ORF">EHS15_04030</name>
</gene>
<dbReference type="InterPro" id="IPR035965">
    <property type="entry name" value="PAS-like_dom_sf"/>
</dbReference>
<comment type="caution">
    <text evidence="12">The sequence shown here is derived from an EMBL/GenBank/DDBJ whole genome shotgun (WGS) entry which is preliminary data.</text>
</comment>
<keyword evidence="3" id="KW-0597">Phosphoprotein</keyword>
<dbReference type="SUPFAM" id="SSF47384">
    <property type="entry name" value="Homodimeric domain of signal transducing histidine kinase"/>
    <property type="match status" value="1"/>
</dbReference>
<dbReference type="Pfam" id="PF02518">
    <property type="entry name" value="HATPase_c"/>
    <property type="match status" value="1"/>
</dbReference>
<dbReference type="InterPro" id="IPR004358">
    <property type="entry name" value="Sig_transdc_His_kin-like_C"/>
</dbReference>
<evidence type="ECO:0000256" key="6">
    <source>
        <dbReference type="ARBA" id="ARBA00022777"/>
    </source>
</evidence>